<evidence type="ECO:0000256" key="2">
    <source>
        <dbReference type="ARBA" id="ARBA00022679"/>
    </source>
</evidence>
<comment type="pathway">
    <text evidence="5">Nucleotide-sugar biosynthesis; CMP-3-deoxy-D-manno-octulosonate biosynthesis; CMP-3-deoxy-D-manno-octulosonate from 3-deoxy-D-manno-octulosonate and CTP: step 1/1.</text>
</comment>
<dbReference type="GO" id="GO:0033468">
    <property type="term" value="P:CMP-keto-3-deoxy-D-manno-octulosonic acid biosynthetic process"/>
    <property type="evidence" value="ECO:0007669"/>
    <property type="project" value="UniProtKB-UniRule"/>
</dbReference>
<dbReference type="GO" id="GO:0009103">
    <property type="term" value="P:lipopolysaccharide biosynthetic process"/>
    <property type="evidence" value="ECO:0007669"/>
    <property type="project" value="UniProtKB-UniRule"/>
</dbReference>
<dbReference type="InterPro" id="IPR004528">
    <property type="entry name" value="KdsB"/>
</dbReference>
<keyword evidence="2 5" id="KW-0808">Transferase</keyword>
<dbReference type="EMBL" id="CP048620">
    <property type="protein sequence ID" value="QPJ65984.1"/>
    <property type="molecule type" value="Genomic_DNA"/>
</dbReference>
<dbReference type="Pfam" id="PF02348">
    <property type="entry name" value="CTP_transf_3"/>
    <property type="match status" value="1"/>
</dbReference>
<sequence>MPTDPKIVAVIPARWSASRFPGKPLAMIHGKPMVQWVYERCLEASAVSETLVATDDSRIYNAVQEFGGRAVMTSPDHPSGSDRIAEVVREMVCDIVVNVQGDEPLIPPENINRVAQCLADFPDIPMATLRTAIVQDREINDPNTVKVVISKESNALYFSRCAIPFHRESGINEDKNADLWYKHIGLYAYRKSFLLELTQLPESNLERLEKLEQLRVLENGYVIKVLTTDLTSQGVDTPEDLVAVQSIMKL</sequence>
<dbReference type="HAMAP" id="MF_00057">
    <property type="entry name" value="KdsB"/>
    <property type="match status" value="1"/>
</dbReference>
<dbReference type="PANTHER" id="PTHR42866">
    <property type="entry name" value="3-DEOXY-MANNO-OCTULOSONATE CYTIDYLYLTRANSFERASE"/>
    <property type="match status" value="1"/>
</dbReference>
<dbReference type="UniPathway" id="UPA00358">
    <property type="reaction ID" value="UER00476"/>
</dbReference>
<evidence type="ECO:0000256" key="4">
    <source>
        <dbReference type="ARBA" id="ARBA00022985"/>
    </source>
</evidence>
<accession>A0A7T0C3S5</accession>
<dbReference type="Gene3D" id="3.90.550.10">
    <property type="entry name" value="Spore Coat Polysaccharide Biosynthesis Protein SpsA, Chain A"/>
    <property type="match status" value="1"/>
</dbReference>
<evidence type="ECO:0000256" key="5">
    <source>
        <dbReference type="HAMAP-Rule" id="MF_00057"/>
    </source>
</evidence>
<dbReference type="PANTHER" id="PTHR42866:SF2">
    <property type="entry name" value="3-DEOXY-MANNO-OCTULOSONATE CYTIDYLYLTRANSFERASE, MITOCHONDRIAL"/>
    <property type="match status" value="1"/>
</dbReference>
<dbReference type="GO" id="GO:0008690">
    <property type="term" value="F:3-deoxy-manno-octulosonate cytidylyltransferase activity"/>
    <property type="evidence" value="ECO:0007669"/>
    <property type="project" value="UniProtKB-UniRule"/>
</dbReference>
<dbReference type="EC" id="2.7.7.38" evidence="5"/>
<dbReference type="InterPro" id="IPR029044">
    <property type="entry name" value="Nucleotide-diphossugar_trans"/>
</dbReference>
<dbReference type="NCBIfam" id="NF003952">
    <property type="entry name" value="PRK05450.1-5"/>
    <property type="match status" value="1"/>
</dbReference>
<dbReference type="NCBIfam" id="NF003950">
    <property type="entry name" value="PRK05450.1-3"/>
    <property type="match status" value="1"/>
</dbReference>
<dbReference type="SUPFAM" id="SSF53448">
    <property type="entry name" value="Nucleotide-diphospho-sugar transferases"/>
    <property type="match status" value="1"/>
</dbReference>
<dbReference type="NCBIfam" id="NF009905">
    <property type="entry name" value="PRK13368.1"/>
    <property type="match status" value="1"/>
</dbReference>
<organism evidence="6 7">
    <name type="scientific">Candidatus Nitrohelix vancouverensis</name>
    <dbReference type="NCBI Taxonomy" id="2705534"/>
    <lineage>
        <taxon>Bacteria</taxon>
        <taxon>Pseudomonadati</taxon>
        <taxon>Nitrospinota/Tectimicrobiota group</taxon>
        <taxon>Nitrospinota</taxon>
        <taxon>Nitrospinia</taxon>
        <taxon>Nitrospinales</taxon>
        <taxon>Nitrospinaceae</taxon>
        <taxon>Candidatus Nitrohelix</taxon>
    </lineage>
</organism>
<dbReference type="FunFam" id="3.90.550.10:FF:000011">
    <property type="entry name" value="3-deoxy-manno-octulosonate cytidylyltransferase"/>
    <property type="match status" value="1"/>
</dbReference>
<keyword evidence="3 5" id="KW-0548">Nucleotidyltransferase</keyword>
<comment type="similarity">
    <text evidence="5">Belongs to the KdsB family.</text>
</comment>
<dbReference type="InterPro" id="IPR003329">
    <property type="entry name" value="Cytidylyl_trans"/>
</dbReference>
<dbReference type="Proteomes" id="UP000594464">
    <property type="component" value="Chromosome"/>
</dbReference>
<evidence type="ECO:0000256" key="1">
    <source>
        <dbReference type="ARBA" id="ARBA00004370"/>
    </source>
</evidence>
<evidence type="ECO:0000313" key="6">
    <source>
        <dbReference type="EMBL" id="QPJ65984.1"/>
    </source>
</evidence>
<dbReference type="GO" id="GO:0005829">
    <property type="term" value="C:cytosol"/>
    <property type="evidence" value="ECO:0007669"/>
    <property type="project" value="TreeGrafter"/>
</dbReference>
<comment type="function">
    <text evidence="5">Activates KDO (a required 8-carbon sugar) for incorporation into bacterial lipopolysaccharide in Gram-negative bacteria.</text>
</comment>
<comment type="catalytic activity">
    <reaction evidence="5">
        <text>3-deoxy-alpha-D-manno-oct-2-ulosonate + CTP = CMP-3-deoxy-beta-D-manno-octulosonate + diphosphate</text>
        <dbReference type="Rhea" id="RHEA:23448"/>
        <dbReference type="ChEBI" id="CHEBI:33019"/>
        <dbReference type="ChEBI" id="CHEBI:37563"/>
        <dbReference type="ChEBI" id="CHEBI:85986"/>
        <dbReference type="ChEBI" id="CHEBI:85987"/>
        <dbReference type="EC" id="2.7.7.38"/>
    </reaction>
</comment>
<proteinExistence type="inferred from homology"/>
<protein>
    <recommendedName>
        <fullName evidence="5">3-deoxy-manno-octulosonate cytidylyltransferase</fullName>
        <ecNumber evidence="5">2.7.7.38</ecNumber>
    </recommendedName>
    <alternativeName>
        <fullName evidence="5">CMP-2-keto-3-deoxyoctulosonic acid synthase</fullName>
        <shortName evidence="5">CKS</shortName>
        <shortName evidence="5">CMP-KDO synthase</shortName>
    </alternativeName>
</protein>
<dbReference type="KEGG" id="nva:G3M78_11500"/>
<dbReference type="GO" id="GO:0016020">
    <property type="term" value="C:membrane"/>
    <property type="evidence" value="ECO:0007669"/>
    <property type="project" value="UniProtKB-SubCell"/>
</dbReference>
<gene>
    <name evidence="5 6" type="primary">kdsB</name>
    <name evidence="6" type="ORF">G3M78_11500</name>
</gene>
<evidence type="ECO:0000256" key="3">
    <source>
        <dbReference type="ARBA" id="ARBA00022695"/>
    </source>
</evidence>
<dbReference type="CDD" id="cd02517">
    <property type="entry name" value="CMP-KDO-Synthetase"/>
    <property type="match status" value="1"/>
</dbReference>
<evidence type="ECO:0000313" key="7">
    <source>
        <dbReference type="Proteomes" id="UP000594464"/>
    </source>
</evidence>
<reference evidence="7" key="1">
    <citation type="submission" date="2020-02" db="EMBL/GenBank/DDBJ databases">
        <title>Genomic and physiological characterization of two novel Nitrospinaceae genera.</title>
        <authorList>
            <person name="Mueller A.J."/>
            <person name="Jung M.-Y."/>
            <person name="Strachan C.R."/>
            <person name="Herbold C.W."/>
            <person name="Kirkegaard R.H."/>
            <person name="Daims H."/>
        </authorList>
    </citation>
    <scope>NUCLEOTIDE SEQUENCE [LARGE SCALE GENOMIC DNA]</scope>
</reference>
<dbReference type="AlphaFoldDB" id="A0A7T0C3S5"/>
<comment type="subcellular location">
    <subcellularLocation>
        <location evidence="5">Cytoplasm</location>
    </subcellularLocation>
    <subcellularLocation>
        <location evidence="1">Membrane</location>
    </subcellularLocation>
</comment>
<dbReference type="NCBIfam" id="TIGR00466">
    <property type="entry name" value="kdsB"/>
    <property type="match status" value="1"/>
</dbReference>
<keyword evidence="5" id="KW-0963">Cytoplasm</keyword>
<name>A0A7T0C3S5_9BACT</name>
<keyword evidence="4 5" id="KW-0448">Lipopolysaccharide biosynthesis</keyword>